<accession>A0AAD9JI97</accession>
<organism evidence="1 2">
    <name type="scientific">Ridgeia piscesae</name>
    <name type="common">Tubeworm</name>
    <dbReference type="NCBI Taxonomy" id="27915"/>
    <lineage>
        <taxon>Eukaryota</taxon>
        <taxon>Metazoa</taxon>
        <taxon>Spiralia</taxon>
        <taxon>Lophotrochozoa</taxon>
        <taxon>Annelida</taxon>
        <taxon>Polychaeta</taxon>
        <taxon>Sedentaria</taxon>
        <taxon>Canalipalpata</taxon>
        <taxon>Sabellida</taxon>
        <taxon>Siboglinidae</taxon>
        <taxon>Ridgeia</taxon>
    </lineage>
</organism>
<comment type="caution">
    <text evidence="1">The sequence shown here is derived from an EMBL/GenBank/DDBJ whole genome shotgun (WGS) entry which is preliminary data.</text>
</comment>
<proteinExistence type="predicted"/>
<dbReference type="Proteomes" id="UP001209878">
    <property type="component" value="Unassembled WGS sequence"/>
</dbReference>
<keyword evidence="2" id="KW-1185">Reference proteome</keyword>
<dbReference type="AlphaFoldDB" id="A0AAD9JI97"/>
<dbReference type="EMBL" id="JAODUO010002342">
    <property type="protein sequence ID" value="KAK2153178.1"/>
    <property type="molecule type" value="Genomic_DNA"/>
</dbReference>
<reference evidence="1" key="1">
    <citation type="journal article" date="2023" name="Mol. Biol. Evol.">
        <title>Third-Generation Sequencing Reveals the Adaptive Role of the Epigenome in Three Deep-Sea Polychaetes.</title>
        <authorList>
            <person name="Perez M."/>
            <person name="Aroh O."/>
            <person name="Sun Y."/>
            <person name="Lan Y."/>
            <person name="Juniper S.K."/>
            <person name="Young C.R."/>
            <person name="Angers B."/>
            <person name="Qian P.Y."/>
        </authorList>
    </citation>
    <scope>NUCLEOTIDE SEQUENCE</scope>
    <source>
        <strain evidence="1">R07B-5</strain>
    </source>
</reference>
<evidence type="ECO:0000313" key="1">
    <source>
        <dbReference type="EMBL" id="KAK2153178.1"/>
    </source>
</evidence>
<name>A0AAD9JI97_RIDPI</name>
<gene>
    <name evidence="1" type="ORF">NP493_2338g00027</name>
</gene>
<evidence type="ECO:0000313" key="2">
    <source>
        <dbReference type="Proteomes" id="UP001209878"/>
    </source>
</evidence>
<sequence length="42" mass="5011">MELCVVSIRQWMKTNMLKLNDDKTEILIIHPKSAHHTFFLEV</sequence>
<protein>
    <submittedName>
        <fullName evidence="1">Uncharacterized protein</fullName>
    </submittedName>
</protein>